<evidence type="ECO:0000256" key="1">
    <source>
        <dbReference type="ARBA" id="ARBA00009865"/>
    </source>
</evidence>
<dbReference type="PANTHER" id="PTHR43817">
    <property type="entry name" value="GLYCOSYL HYDROLASE"/>
    <property type="match status" value="1"/>
</dbReference>
<dbReference type="SUPFAM" id="SSF75005">
    <property type="entry name" value="Arabinanase/levansucrase/invertase"/>
    <property type="match status" value="1"/>
</dbReference>
<feature type="site" description="Important for catalytic activity, responsible for pKa modulation of the active site Glu and correct orientation of both the proton donor and substrate" evidence="5">
    <location>
        <position position="151"/>
    </location>
</feature>
<dbReference type="InterPro" id="IPR006710">
    <property type="entry name" value="Glyco_hydro_43"/>
</dbReference>
<feature type="chain" id="PRO_5012368468" evidence="7">
    <location>
        <begin position="23"/>
        <end position="351"/>
    </location>
</feature>
<comment type="caution">
    <text evidence="8">The sequence shown here is derived from an EMBL/GenBank/DDBJ whole genome shotgun (WGS) entry which is preliminary data.</text>
</comment>
<evidence type="ECO:0000256" key="6">
    <source>
        <dbReference type="RuleBase" id="RU361187"/>
    </source>
</evidence>
<evidence type="ECO:0000313" key="9">
    <source>
        <dbReference type="Proteomes" id="UP000189739"/>
    </source>
</evidence>
<accession>A0A1S9PLI6</accession>
<dbReference type="PIRSF" id="PIRSF025414">
    <property type="entry name" value="Alpha-L-arabinofuranosidase"/>
    <property type="match status" value="1"/>
</dbReference>
<dbReference type="CDD" id="cd18820">
    <property type="entry name" value="GH43_LbAraf43-like"/>
    <property type="match status" value="1"/>
</dbReference>
<dbReference type="STRING" id="1792845.BC343_01820"/>
<dbReference type="Proteomes" id="UP000189739">
    <property type="component" value="Unassembled WGS sequence"/>
</dbReference>
<dbReference type="InterPro" id="IPR016828">
    <property type="entry name" value="Alpha-L-arabinofuranosidase"/>
</dbReference>
<evidence type="ECO:0000313" key="8">
    <source>
        <dbReference type="EMBL" id="OOQ61830.1"/>
    </source>
</evidence>
<sequence length="351" mass="39578">MKLLKFVLALGLSVVVSQSIVAQSQSAKTFTNPLLPSGADPWVIYHKGFYYYTNSLQNKLNIWKVKNLADLAKAEKKTVWMPPPNTNYSKELWAPELHYLDGKWYMYFAADNGDNNNHRMYVLENASQDPMKGEFVFKGQIGDVTNKWAIDGSIFTHKGKHYMIWSGWEGDQNGQQDIYIAKMKNPYTIEGPRVKLSSSLYDWEKYGDLGDKSNPPHVNVNEGPEVLQHGDKLFLIYSASGCWTDFYALGMLTASANSDIIDPKSWVKSDKPVFKKSEENGVYAPGHNSFFKSADGTEDWIIYHANSKPGQGCGGFRSPRMQKFTWNKDGSPNFGIPVKENTPLAIPSESK</sequence>
<evidence type="ECO:0000256" key="5">
    <source>
        <dbReference type="PIRSR" id="PIRSR606710-2"/>
    </source>
</evidence>
<organism evidence="8 9">
    <name type="scientific">Mucilaginibacter pedocola</name>
    <dbReference type="NCBI Taxonomy" id="1792845"/>
    <lineage>
        <taxon>Bacteria</taxon>
        <taxon>Pseudomonadati</taxon>
        <taxon>Bacteroidota</taxon>
        <taxon>Sphingobacteriia</taxon>
        <taxon>Sphingobacteriales</taxon>
        <taxon>Sphingobacteriaceae</taxon>
        <taxon>Mucilaginibacter</taxon>
    </lineage>
</organism>
<keyword evidence="4 6" id="KW-0326">Glycosidase</keyword>
<keyword evidence="2 7" id="KW-0732">Signal</keyword>
<protein>
    <submittedName>
        <fullName evidence="8">Glycosyl hydrolase family 43</fullName>
    </submittedName>
</protein>
<gene>
    <name evidence="8" type="ORF">BC343_01820</name>
</gene>
<dbReference type="PANTHER" id="PTHR43817:SF1">
    <property type="entry name" value="HYDROLASE, FAMILY 43, PUTATIVE (AFU_ORTHOLOGUE AFUA_3G01660)-RELATED"/>
    <property type="match status" value="1"/>
</dbReference>
<dbReference type="GO" id="GO:0004553">
    <property type="term" value="F:hydrolase activity, hydrolyzing O-glycosyl compounds"/>
    <property type="evidence" value="ECO:0007669"/>
    <property type="project" value="InterPro"/>
</dbReference>
<evidence type="ECO:0000256" key="2">
    <source>
        <dbReference type="ARBA" id="ARBA00022729"/>
    </source>
</evidence>
<evidence type="ECO:0000256" key="4">
    <source>
        <dbReference type="ARBA" id="ARBA00023295"/>
    </source>
</evidence>
<evidence type="ECO:0000256" key="3">
    <source>
        <dbReference type="ARBA" id="ARBA00022801"/>
    </source>
</evidence>
<name>A0A1S9PLI6_9SPHI</name>
<dbReference type="InterPro" id="IPR023296">
    <property type="entry name" value="Glyco_hydro_beta-prop_sf"/>
</dbReference>
<dbReference type="OrthoDB" id="177947at2"/>
<dbReference type="AlphaFoldDB" id="A0A1S9PLI6"/>
<keyword evidence="3 6" id="KW-0378">Hydrolase</keyword>
<keyword evidence="9" id="KW-1185">Reference proteome</keyword>
<proteinExistence type="inferred from homology"/>
<dbReference type="Pfam" id="PF04616">
    <property type="entry name" value="Glyco_hydro_43"/>
    <property type="match status" value="1"/>
</dbReference>
<dbReference type="EMBL" id="MBTF01000001">
    <property type="protein sequence ID" value="OOQ61830.1"/>
    <property type="molecule type" value="Genomic_DNA"/>
</dbReference>
<dbReference type="Gene3D" id="2.115.10.20">
    <property type="entry name" value="Glycosyl hydrolase domain, family 43"/>
    <property type="match status" value="1"/>
</dbReference>
<dbReference type="GO" id="GO:0005975">
    <property type="term" value="P:carbohydrate metabolic process"/>
    <property type="evidence" value="ECO:0007669"/>
    <property type="project" value="InterPro"/>
</dbReference>
<reference evidence="8 9" key="1">
    <citation type="submission" date="2016-07" db="EMBL/GenBank/DDBJ databases">
        <title>Genomic analysis of zinc-resistant bacterium Mucilaginibacter pedocola TBZ30.</title>
        <authorList>
            <person name="Huang J."/>
            <person name="Tang J."/>
        </authorList>
    </citation>
    <scope>NUCLEOTIDE SEQUENCE [LARGE SCALE GENOMIC DNA]</scope>
    <source>
        <strain evidence="8 9">TBZ30</strain>
    </source>
</reference>
<evidence type="ECO:0000256" key="7">
    <source>
        <dbReference type="SAM" id="SignalP"/>
    </source>
</evidence>
<comment type="similarity">
    <text evidence="1 6">Belongs to the glycosyl hydrolase 43 family.</text>
</comment>
<feature type="signal peptide" evidence="7">
    <location>
        <begin position="1"/>
        <end position="22"/>
    </location>
</feature>
<dbReference type="RefSeq" id="WP_078346008.1">
    <property type="nucleotide sequence ID" value="NZ_MBTF01000001.1"/>
</dbReference>